<keyword evidence="2" id="KW-0472">Membrane</keyword>
<name>A0A2N2DX84_9BACT</name>
<dbReference type="Pfam" id="PF14242">
    <property type="entry name" value="DUF4342"/>
    <property type="match status" value="1"/>
</dbReference>
<sequence>MPAKKTKSSAGGKKANSSSANDSQFEEFSVMGHELVEKVKKLIKEGNVRRIIIKNEKGKVMLEIPVTFAVIGAVFAPVLAAVGALAALLNKGSIVVVKK</sequence>
<evidence type="ECO:0000256" key="2">
    <source>
        <dbReference type="SAM" id="Phobius"/>
    </source>
</evidence>
<feature type="domain" description="DUF4342" evidence="3">
    <location>
        <begin position="23"/>
        <end position="98"/>
    </location>
</feature>
<evidence type="ECO:0000259" key="3">
    <source>
        <dbReference type="Pfam" id="PF14242"/>
    </source>
</evidence>
<gene>
    <name evidence="4" type="ORF">CVU83_03440</name>
</gene>
<keyword evidence="2" id="KW-0812">Transmembrane</keyword>
<feature type="transmembrane region" description="Helical" evidence="2">
    <location>
        <begin position="66"/>
        <end position="89"/>
    </location>
</feature>
<keyword evidence="2" id="KW-1133">Transmembrane helix</keyword>
<evidence type="ECO:0000313" key="4">
    <source>
        <dbReference type="EMBL" id="PKM87068.1"/>
    </source>
</evidence>
<evidence type="ECO:0000313" key="5">
    <source>
        <dbReference type="Proteomes" id="UP000233325"/>
    </source>
</evidence>
<evidence type="ECO:0000256" key="1">
    <source>
        <dbReference type="SAM" id="MobiDB-lite"/>
    </source>
</evidence>
<reference evidence="4 5" key="1">
    <citation type="journal article" date="2017" name="ISME J.">
        <title>Potential for microbial H2 and metal transformations associated with novel bacteria and archaea in deep terrestrial subsurface sediments.</title>
        <authorList>
            <person name="Hernsdorf A.W."/>
            <person name="Amano Y."/>
            <person name="Miyakawa K."/>
            <person name="Ise K."/>
            <person name="Suzuki Y."/>
            <person name="Anantharaman K."/>
            <person name="Probst A."/>
            <person name="Burstein D."/>
            <person name="Thomas B.C."/>
            <person name="Banfield J.F."/>
        </authorList>
    </citation>
    <scope>NUCLEOTIDE SEQUENCE [LARGE SCALE GENOMIC DNA]</scope>
    <source>
        <strain evidence="4">HGW-Falkowbacteria-2</strain>
    </source>
</reference>
<feature type="compositionally biased region" description="Low complexity" evidence="1">
    <location>
        <begin position="8"/>
        <end position="21"/>
    </location>
</feature>
<protein>
    <recommendedName>
        <fullName evidence="3">DUF4342 domain-containing protein</fullName>
    </recommendedName>
</protein>
<dbReference type="Proteomes" id="UP000233325">
    <property type="component" value="Unassembled WGS sequence"/>
</dbReference>
<proteinExistence type="predicted"/>
<accession>A0A2N2DX84</accession>
<dbReference type="AlphaFoldDB" id="A0A2N2DX84"/>
<dbReference type="InterPro" id="IPR025642">
    <property type="entry name" value="DUF4342"/>
</dbReference>
<feature type="region of interest" description="Disordered" evidence="1">
    <location>
        <begin position="1"/>
        <end position="24"/>
    </location>
</feature>
<dbReference type="EMBL" id="PHAH01000057">
    <property type="protein sequence ID" value="PKM87068.1"/>
    <property type="molecule type" value="Genomic_DNA"/>
</dbReference>
<comment type="caution">
    <text evidence="4">The sequence shown here is derived from an EMBL/GenBank/DDBJ whole genome shotgun (WGS) entry which is preliminary data.</text>
</comment>
<organism evidence="4 5">
    <name type="scientific">Candidatus Falkowbacteria bacterium HGW-Falkowbacteria-2</name>
    <dbReference type="NCBI Taxonomy" id="2013769"/>
    <lineage>
        <taxon>Bacteria</taxon>
        <taxon>Candidatus Falkowiibacteriota</taxon>
    </lineage>
</organism>